<feature type="region of interest" description="Disordered" evidence="2">
    <location>
        <begin position="1451"/>
        <end position="1490"/>
    </location>
</feature>
<dbReference type="PANTHER" id="PTHR10648">
    <property type="entry name" value="SERINE/THREONINE-PROTEIN PHOSPHATASE PP2A 65 KDA REGULATORY SUBUNIT"/>
    <property type="match status" value="1"/>
</dbReference>
<comment type="caution">
    <text evidence="3">The sequence shown here is derived from an EMBL/GenBank/DDBJ whole genome shotgun (WGS) entry which is preliminary data.</text>
</comment>
<reference evidence="3 4" key="1">
    <citation type="submission" date="2016-07" db="EMBL/GenBank/DDBJ databases">
        <title>Pervasive Adenine N6-methylation of Active Genes in Fungi.</title>
        <authorList>
            <consortium name="DOE Joint Genome Institute"/>
            <person name="Mondo S.J."/>
            <person name="Dannebaum R.O."/>
            <person name="Kuo R.C."/>
            <person name="Labutti K."/>
            <person name="Haridas S."/>
            <person name="Kuo A."/>
            <person name="Salamov A."/>
            <person name="Ahrendt S.R."/>
            <person name="Lipzen A."/>
            <person name="Sullivan W."/>
            <person name="Andreopoulos W.B."/>
            <person name="Clum A."/>
            <person name="Lindquist E."/>
            <person name="Daum C."/>
            <person name="Ramamoorthy G.K."/>
            <person name="Gryganskyi A."/>
            <person name="Culley D."/>
            <person name="Magnuson J.K."/>
            <person name="James T.Y."/>
            <person name="O'Malley M.A."/>
            <person name="Stajich J.E."/>
            <person name="Spatafora J.W."/>
            <person name="Visel A."/>
            <person name="Grigoriev I.V."/>
        </authorList>
    </citation>
    <scope>NUCLEOTIDE SEQUENCE [LARGE SCALE GENOMIC DNA]</scope>
    <source>
        <strain evidence="3 4">68-887.2</strain>
    </source>
</reference>
<feature type="region of interest" description="Disordered" evidence="2">
    <location>
        <begin position="1"/>
        <end position="449"/>
    </location>
</feature>
<dbReference type="InterPro" id="IPR016024">
    <property type="entry name" value="ARM-type_fold"/>
</dbReference>
<feature type="compositionally biased region" description="Polar residues" evidence="2">
    <location>
        <begin position="132"/>
        <end position="147"/>
    </location>
</feature>
<dbReference type="InParanoid" id="A0A1Y2B1C3"/>
<dbReference type="GO" id="GO:0005737">
    <property type="term" value="C:cytoplasm"/>
    <property type="evidence" value="ECO:0007669"/>
    <property type="project" value="TreeGrafter"/>
</dbReference>
<organism evidence="3 4">
    <name type="scientific">Naematelia encephala</name>
    <dbReference type="NCBI Taxonomy" id="71784"/>
    <lineage>
        <taxon>Eukaryota</taxon>
        <taxon>Fungi</taxon>
        <taxon>Dikarya</taxon>
        <taxon>Basidiomycota</taxon>
        <taxon>Agaricomycotina</taxon>
        <taxon>Tremellomycetes</taxon>
        <taxon>Tremellales</taxon>
        <taxon>Naemateliaceae</taxon>
        <taxon>Naematelia</taxon>
    </lineage>
</organism>
<feature type="compositionally biased region" description="Polar residues" evidence="2">
    <location>
        <begin position="787"/>
        <end position="799"/>
    </location>
</feature>
<feature type="compositionally biased region" description="Basic and acidic residues" evidence="2">
    <location>
        <begin position="185"/>
        <end position="199"/>
    </location>
</feature>
<feature type="compositionally biased region" description="Polar residues" evidence="2">
    <location>
        <begin position="1472"/>
        <end position="1482"/>
    </location>
</feature>
<evidence type="ECO:0000313" key="3">
    <source>
        <dbReference type="EMBL" id="ORY28612.1"/>
    </source>
</evidence>
<sequence>MDTIEDEPDVVASPSGAVHPLDSHTTPVTTPPVPPPDFNPPADDSISPVHSISSPADSPDLPNPTANASSLSLSSAVRQIYTNRPQLRDLQRVSNDSIRTPASEGSTGTPQSGMSLEFGEHLAEARDRLLSESESSTPDVRSRQGSTEAFEVNLITPTPPMRPMSADSEHAGPSSRRTNVIGVHAQDEEGHDLSPEHAWDSVWPAAGASHRPIPPDPGPSAPRFPSAPVDPYSTPSFSPAIIPVTSQPRKPNSPALPPRDRQATSPIRLSPRKSPDPDHSRNEYLLSGRRRSVIDIAPSPAGGAPPVASTSRHTRSYSNSSPTTRPTNRDSLERMRRSPPLSASPPGSPLKRGLRTSPPHVSGSLASVQMKKQGTGSGSGPSRLTDLGVSPPSSAMYRPRGKSMSGIRPPLEQIERRDSPHPHFSPQNSQRGFELPPSSTSEPSFTPISLPPAVVATPVTQSILSTGDDGMSTYEASISPPPAAPSSGPLFAPSARPGILRRALSDYDGKQRSSQSGFHRTLSITAELDKSPKRTPSNADIWSPVSPNAGVDPDQARVKKSPRMSPRVSPRISPRISPRVSPRMSPKLPIPPLEDLPLDSNSSTPTPGYFDDPTPSVPDHMGVVGLMDEGDVLPSGDFTMDVTFDDEGLNTLERIFLLSKSDYPFHRSYVARVLGDLLNDVDPCESVEYVLPLLSGFSMDEDESVKEAFASELHRILWYFYSTCKLVGDPDVAEPGEELEPAEARETLTITSEGVSIIPTPTAAEIAAIPIVQERRNSAMSVAGPSSAGSSLRNRSVSTVEEEGSTPASAISESDTVFSPDAMILPYIDDADKGYTKSTGPLVGRPLLAVSFFTPLLGSLLLNSNPVISEFVRSGVVSIIARLRRKSLEPERWGAGVSDKEPDERRIFASQTGPHSHDIRPFDDPSRAAVEAELLQGIVLGMGQLATEMPDNLFQEGLDNDQRIPDEYNEYGEPAGDQAEIFRAQLIAEATAGRATSMNLIGAICEHYNGEEAVEKGFVDEVLRCGDGDVSVRAEAAVAMSLLAKNVPIEQIYNMIAVFEEFLSDPTSHVRQSACLCLSALCERIESPDYRRSFAVKAVQALNESEYDVRCALLEMMGEVIYTFKNDARGPPIELLQVYMDAQDESTEIDGDWAVVASFNLPGVCLTLGPDRWHELRELYKTLQQCAGGKVMRTLAASLHELAKVLYPADVEADLLPVYRRCLEHDDEIRERVFEHVDVILSRMPEDRAWHVFLDLARAWREKDLGGWRAREQLALHIPSFFEIFIGKQRDMQVILSITSDALSDPFAAVRQAAVNGVPRAHERLEGEGAIAEAYRNMLLDLSNSGLYRKRLTFLQCVRQFIKPPPNRQAFEEFFLPALPRLSQDVVDVRLGLAQIVADLFSKGAFYADETVSVPRPVKQLVEALAQDDAVDVRDVIRHIDLVRISKGKEHIPVPTTEGRGTTEDLDAPLTGSESMGQSRPTPGSRRPSADVAAKLDYMNLDTPLAPDDELQSTRSSSPTPAGRGGRGGGGGEAIAIDPFEASFEEAIPTTPSVDEIKDKAR</sequence>
<evidence type="ECO:0000256" key="2">
    <source>
        <dbReference type="SAM" id="MobiDB-lite"/>
    </source>
</evidence>
<feature type="region of interest" description="Disordered" evidence="2">
    <location>
        <begin position="464"/>
        <end position="614"/>
    </location>
</feature>
<protein>
    <submittedName>
        <fullName evidence="3">Armadillo-type protein</fullName>
    </submittedName>
</protein>
<feature type="compositionally biased region" description="Low complexity" evidence="2">
    <location>
        <begin position="485"/>
        <end position="495"/>
    </location>
</feature>
<dbReference type="GO" id="GO:0019888">
    <property type="term" value="F:protein phosphatase regulator activity"/>
    <property type="evidence" value="ECO:0007669"/>
    <property type="project" value="TreeGrafter"/>
</dbReference>
<feature type="compositionally biased region" description="Polar residues" evidence="2">
    <location>
        <begin position="92"/>
        <end position="114"/>
    </location>
</feature>
<dbReference type="Proteomes" id="UP000193986">
    <property type="component" value="Unassembled WGS sequence"/>
</dbReference>
<feature type="compositionally biased region" description="Pro residues" evidence="2">
    <location>
        <begin position="29"/>
        <end position="39"/>
    </location>
</feature>
<dbReference type="SUPFAM" id="SSF48371">
    <property type="entry name" value="ARM repeat"/>
    <property type="match status" value="1"/>
</dbReference>
<feature type="compositionally biased region" description="Basic and acidic residues" evidence="2">
    <location>
        <begin position="118"/>
        <end position="131"/>
    </location>
</feature>
<feature type="compositionally biased region" description="Basic and acidic residues" evidence="2">
    <location>
        <begin position="273"/>
        <end position="282"/>
    </location>
</feature>
<evidence type="ECO:0000256" key="1">
    <source>
        <dbReference type="ARBA" id="ARBA00022737"/>
    </source>
</evidence>
<evidence type="ECO:0000313" key="4">
    <source>
        <dbReference type="Proteomes" id="UP000193986"/>
    </source>
</evidence>
<feature type="compositionally biased region" description="Low complexity" evidence="2">
    <location>
        <begin position="433"/>
        <end position="447"/>
    </location>
</feature>
<feature type="compositionally biased region" description="Polar residues" evidence="2">
    <location>
        <begin position="364"/>
        <end position="374"/>
    </location>
</feature>
<name>A0A1Y2B1C3_9TREE</name>
<keyword evidence="4" id="KW-1185">Reference proteome</keyword>
<dbReference type="EMBL" id="MCFC01000030">
    <property type="protein sequence ID" value="ORY28612.1"/>
    <property type="molecule type" value="Genomic_DNA"/>
</dbReference>
<dbReference type="STRING" id="71784.A0A1Y2B1C3"/>
<dbReference type="Gene3D" id="1.25.10.10">
    <property type="entry name" value="Leucine-rich Repeat Variant"/>
    <property type="match status" value="1"/>
</dbReference>
<feature type="compositionally biased region" description="Basic and acidic residues" evidence="2">
    <location>
        <begin position="327"/>
        <end position="336"/>
    </location>
</feature>
<dbReference type="InterPro" id="IPR000357">
    <property type="entry name" value="HEAT"/>
</dbReference>
<dbReference type="InterPro" id="IPR051023">
    <property type="entry name" value="PP2A_Regulatory_Subunit_A"/>
</dbReference>
<accession>A0A1Y2B1C3</accession>
<proteinExistence type="predicted"/>
<dbReference type="Pfam" id="PF02985">
    <property type="entry name" value="HEAT"/>
    <property type="match status" value="1"/>
</dbReference>
<feature type="compositionally biased region" description="Polar residues" evidence="2">
    <location>
        <begin position="512"/>
        <end position="524"/>
    </location>
</feature>
<feature type="compositionally biased region" description="Polar residues" evidence="2">
    <location>
        <begin position="316"/>
        <end position="326"/>
    </location>
</feature>
<feature type="compositionally biased region" description="Pro residues" evidence="2">
    <location>
        <begin position="212"/>
        <end position="222"/>
    </location>
</feature>
<dbReference type="OrthoDB" id="340346at2759"/>
<dbReference type="PANTHER" id="PTHR10648:SF1">
    <property type="entry name" value="SERINE_THREONINE-PROTEIN PHOSPHATASE 4 REGULATORY SUBUNIT 1"/>
    <property type="match status" value="1"/>
</dbReference>
<feature type="compositionally biased region" description="Gly residues" evidence="2">
    <location>
        <begin position="1523"/>
        <end position="1533"/>
    </location>
</feature>
<dbReference type="InterPro" id="IPR011989">
    <property type="entry name" value="ARM-like"/>
</dbReference>
<feature type="compositionally biased region" description="Low complexity" evidence="2">
    <location>
        <begin position="297"/>
        <end position="309"/>
    </location>
</feature>
<feature type="region of interest" description="Disordered" evidence="2">
    <location>
        <begin position="1502"/>
        <end position="1562"/>
    </location>
</feature>
<keyword evidence="1" id="KW-0677">Repeat</keyword>
<feature type="region of interest" description="Disordered" evidence="2">
    <location>
        <begin position="780"/>
        <end position="812"/>
    </location>
</feature>
<gene>
    <name evidence="3" type="ORF">BCR39DRAFT_534378</name>
</gene>